<dbReference type="Gene3D" id="1.20.1080.10">
    <property type="entry name" value="Glycerol uptake facilitator protein"/>
    <property type="match status" value="1"/>
</dbReference>
<organism evidence="6 7">
    <name type="scientific">Bifidobacterium subtile</name>
    <dbReference type="NCBI Taxonomy" id="77635"/>
    <lineage>
        <taxon>Bacteria</taxon>
        <taxon>Bacillati</taxon>
        <taxon>Actinomycetota</taxon>
        <taxon>Actinomycetes</taxon>
        <taxon>Bifidobacteriales</taxon>
        <taxon>Bifidobacteriaceae</taxon>
        <taxon>Bifidobacterium</taxon>
    </lineage>
</organism>
<feature type="transmembrane region" description="Helical" evidence="5">
    <location>
        <begin position="104"/>
        <end position="127"/>
    </location>
</feature>
<keyword evidence="4 5" id="KW-0472">Membrane</keyword>
<sequence>MRLDKNIETLTIQTDGPVTVAQSGAPEAQGSGVDQPAPPMHPLFPGRRFISTVLDVFDSKQEMTGHLIGKYLQRATMAGFFVGIFFTTYFALVARFAAMPDVPGAALVGKVLGSLTFGWALVLIYYTNSELLTSNMMVVSIGAYHKRITWLRSLKILGLCLVGNLLGGLVIAVLLRFSSVVDGDILAQMVSAAAMKTGYLTQGFAGVMDLFVRAILCNFCINIAMLMVYNGKLTNDFTKCVIMVVAVFVFAFLGLEHSIANSVLFLIVGLHGAVDPLLAVGSIAVTILGNFVGGGLLIGLNFAVMNDEERHHPLVRLAHGGSKNLGDYEDFEDFENEDPAEKGYCGRIFGPISAHFILSPQD</sequence>
<evidence type="ECO:0000313" key="6">
    <source>
        <dbReference type="EMBL" id="KFJ04049.1"/>
    </source>
</evidence>
<dbReference type="AlphaFoldDB" id="A0A087E8E8"/>
<evidence type="ECO:0000256" key="5">
    <source>
        <dbReference type="SAM" id="Phobius"/>
    </source>
</evidence>
<keyword evidence="7" id="KW-1185">Reference proteome</keyword>
<dbReference type="InterPro" id="IPR023271">
    <property type="entry name" value="Aquaporin-like"/>
</dbReference>
<dbReference type="InterPro" id="IPR000292">
    <property type="entry name" value="For/NO2_transpt"/>
</dbReference>
<keyword evidence="2 5" id="KW-0812">Transmembrane</keyword>
<dbReference type="EMBL" id="JGZR01000005">
    <property type="protein sequence ID" value="KFJ04049.1"/>
    <property type="molecule type" value="Genomic_DNA"/>
</dbReference>
<accession>A0A087E8E8</accession>
<feature type="transmembrane region" description="Helical" evidence="5">
    <location>
        <begin position="277"/>
        <end position="304"/>
    </location>
</feature>
<dbReference type="PANTHER" id="PTHR30520:SF8">
    <property type="entry name" value="NITRITE TRANSPORTER NIRC"/>
    <property type="match status" value="1"/>
</dbReference>
<feature type="transmembrane region" description="Helical" evidence="5">
    <location>
        <begin position="156"/>
        <end position="177"/>
    </location>
</feature>
<feature type="transmembrane region" description="Helical" evidence="5">
    <location>
        <begin position="241"/>
        <end position="271"/>
    </location>
</feature>
<feature type="transmembrane region" description="Helical" evidence="5">
    <location>
        <begin position="210"/>
        <end position="229"/>
    </location>
</feature>
<evidence type="ECO:0000256" key="4">
    <source>
        <dbReference type="ARBA" id="ARBA00023136"/>
    </source>
</evidence>
<dbReference type="Proteomes" id="UP000029055">
    <property type="component" value="Unassembled WGS sequence"/>
</dbReference>
<evidence type="ECO:0000313" key="7">
    <source>
        <dbReference type="Proteomes" id="UP000029055"/>
    </source>
</evidence>
<dbReference type="Pfam" id="PF01226">
    <property type="entry name" value="Form_Nir_trans"/>
    <property type="match status" value="1"/>
</dbReference>
<keyword evidence="3 5" id="KW-1133">Transmembrane helix</keyword>
<dbReference type="GO" id="GO:0015499">
    <property type="term" value="F:formate transmembrane transporter activity"/>
    <property type="evidence" value="ECO:0007669"/>
    <property type="project" value="TreeGrafter"/>
</dbReference>
<comment type="caution">
    <text evidence="6">The sequence shown here is derived from an EMBL/GenBank/DDBJ whole genome shotgun (WGS) entry which is preliminary data.</text>
</comment>
<dbReference type="eggNOG" id="COG2116">
    <property type="taxonomic scope" value="Bacteria"/>
</dbReference>
<name>A0A087E8E8_9BIFI</name>
<comment type="subcellular location">
    <subcellularLocation>
        <location evidence="1">Membrane</location>
        <topology evidence="1">Multi-pass membrane protein</topology>
    </subcellularLocation>
</comment>
<gene>
    <name evidence="6" type="ORF">BISU_1086</name>
</gene>
<evidence type="ECO:0000256" key="3">
    <source>
        <dbReference type="ARBA" id="ARBA00022989"/>
    </source>
</evidence>
<proteinExistence type="predicted"/>
<protein>
    <submittedName>
        <fullName evidence="6">Transporter, probably Formate efflux permease</fullName>
    </submittedName>
</protein>
<evidence type="ECO:0000256" key="1">
    <source>
        <dbReference type="ARBA" id="ARBA00004141"/>
    </source>
</evidence>
<reference evidence="6 7" key="1">
    <citation type="submission" date="2014-03" db="EMBL/GenBank/DDBJ databases">
        <title>Genomics of Bifidobacteria.</title>
        <authorList>
            <person name="Ventura M."/>
            <person name="Milani C."/>
            <person name="Lugli G.A."/>
        </authorList>
    </citation>
    <scope>NUCLEOTIDE SEQUENCE [LARGE SCALE GENOMIC DNA]</scope>
    <source>
        <strain evidence="6 7">LMG 11597</strain>
    </source>
</reference>
<dbReference type="GO" id="GO:0005886">
    <property type="term" value="C:plasma membrane"/>
    <property type="evidence" value="ECO:0007669"/>
    <property type="project" value="TreeGrafter"/>
</dbReference>
<dbReference type="STRING" id="77635.BISU_1086"/>
<feature type="transmembrane region" description="Helical" evidence="5">
    <location>
        <begin position="77"/>
        <end position="98"/>
    </location>
</feature>
<evidence type="ECO:0000256" key="2">
    <source>
        <dbReference type="ARBA" id="ARBA00022692"/>
    </source>
</evidence>
<dbReference type="PANTHER" id="PTHR30520">
    <property type="entry name" value="FORMATE TRANSPORTER-RELATED"/>
    <property type="match status" value="1"/>
</dbReference>